<keyword evidence="1" id="KW-0695">RNA-directed DNA polymerase</keyword>
<accession>A0ABQ5ATJ6</accession>
<dbReference type="EMBL" id="BQNB010012630">
    <property type="protein sequence ID" value="GJT05975.1"/>
    <property type="molecule type" value="Genomic_DNA"/>
</dbReference>
<proteinExistence type="predicted"/>
<gene>
    <name evidence="1" type="ORF">Tco_0840437</name>
</gene>
<dbReference type="Proteomes" id="UP001151760">
    <property type="component" value="Unassembled WGS sequence"/>
</dbReference>
<reference evidence="1" key="2">
    <citation type="submission" date="2022-01" db="EMBL/GenBank/DDBJ databases">
        <authorList>
            <person name="Yamashiro T."/>
            <person name="Shiraishi A."/>
            <person name="Satake H."/>
            <person name="Nakayama K."/>
        </authorList>
    </citation>
    <scope>NUCLEOTIDE SEQUENCE</scope>
</reference>
<dbReference type="GO" id="GO:0003964">
    <property type="term" value="F:RNA-directed DNA polymerase activity"/>
    <property type="evidence" value="ECO:0007669"/>
    <property type="project" value="UniProtKB-KW"/>
</dbReference>
<evidence type="ECO:0000313" key="1">
    <source>
        <dbReference type="EMBL" id="GJT05975.1"/>
    </source>
</evidence>
<keyword evidence="2" id="KW-1185">Reference proteome</keyword>
<dbReference type="PANTHER" id="PTHR31286:SF99">
    <property type="entry name" value="DUF4283 DOMAIN-CONTAINING PROTEIN"/>
    <property type="match status" value="1"/>
</dbReference>
<sequence length="206" mass="22895">MLDSCTATTCMQSWGRMDYARALVDIRIDQALKDTMVISILNPIGNGVTMHTIKVEYEWKPPRCGTCLVFGHDDIQCPKRVMADLRKQGGMVDRALKDTMVISIPNPIGNGVTMHTIKVEYEWKPPRCGTCLVFGHDDMQCPKRVMVDLRKQGGTSNDGFQTVQRKAFCGPLVSKQGTGEDNGKPMDDLIDDTRKKVDASPMKTGI</sequence>
<reference evidence="1" key="1">
    <citation type="journal article" date="2022" name="Int. J. Mol. Sci.">
        <title>Draft Genome of Tanacetum Coccineum: Genomic Comparison of Closely Related Tanacetum-Family Plants.</title>
        <authorList>
            <person name="Yamashiro T."/>
            <person name="Shiraishi A."/>
            <person name="Nakayama K."/>
            <person name="Satake H."/>
        </authorList>
    </citation>
    <scope>NUCLEOTIDE SEQUENCE</scope>
</reference>
<organism evidence="1 2">
    <name type="scientific">Tanacetum coccineum</name>
    <dbReference type="NCBI Taxonomy" id="301880"/>
    <lineage>
        <taxon>Eukaryota</taxon>
        <taxon>Viridiplantae</taxon>
        <taxon>Streptophyta</taxon>
        <taxon>Embryophyta</taxon>
        <taxon>Tracheophyta</taxon>
        <taxon>Spermatophyta</taxon>
        <taxon>Magnoliopsida</taxon>
        <taxon>eudicotyledons</taxon>
        <taxon>Gunneridae</taxon>
        <taxon>Pentapetalae</taxon>
        <taxon>asterids</taxon>
        <taxon>campanulids</taxon>
        <taxon>Asterales</taxon>
        <taxon>Asteraceae</taxon>
        <taxon>Asteroideae</taxon>
        <taxon>Anthemideae</taxon>
        <taxon>Anthemidinae</taxon>
        <taxon>Tanacetum</taxon>
    </lineage>
</organism>
<comment type="caution">
    <text evidence="1">The sequence shown here is derived from an EMBL/GenBank/DDBJ whole genome shotgun (WGS) entry which is preliminary data.</text>
</comment>
<dbReference type="PANTHER" id="PTHR31286">
    <property type="entry name" value="GLYCINE-RICH CELL WALL STRUCTURAL PROTEIN 1.8-LIKE"/>
    <property type="match status" value="1"/>
</dbReference>
<keyword evidence="1" id="KW-0548">Nucleotidyltransferase</keyword>
<dbReference type="InterPro" id="IPR040256">
    <property type="entry name" value="At4g02000-like"/>
</dbReference>
<keyword evidence="1" id="KW-0808">Transferase</keyword>
<evidence type="ECO:0000313" key="2">
    <source>
        <dbReference type="Proteomes" id="UP001151760"/>
    </source>
</evidence>
<protein>
    <submittedName>
        <fullName evidence="1">Reverse transcriptase domain-containing protein</fullName>
    </submittedName>
</protein>
<name>A0ABQ5ATJ6_9ASTR</name>